<name>A0A371HL96_MUCPR</name>
<keyword evidence="1" id="KW-0378">Hydrolase</keyword>
<organism evidence="5 6">
    <name type="scientific">Mucuna pruriens</name>
    <name type="common">Velvet bean</name>
    <name type="synonym">Dolichos pruriens</name>
    <dbReference type="NCBI Taxonomy" id="157652"/>
    <lineage>
        <taxon>Eukaryota</taxon>
        <taxon>Viridiplantae</taxon>
        <taxon>Streptophyta</taxon>
        <taxon>Embryophyta</taxon>
        <taxon>Tracheophyta</taxon>
        <taxon>Spermatophyta</taxon>
        <taxon>Magnoliopsida</taxon>
        <taxon>eudicotyledons</taxon>
        <taxon>Gunneridae</taxon>
        <taxon>Pentapetalae</taxon>
        <taxon>rosids</taxon>
        <taxon>fabids</taxon>
        <taxon>Fabales</taxon>
        <taxon>Fabaceae</taxon>
        <taxon>Papilionoideae</taxon>
        <taxon>50 kb inversion clade</taxon>
        <taxon>NPAAA clade</taxon>
        <taxon>indigoferoid/millettioid clade</taxon>
        <taxon>Phaseoleae</taxon>
        <taxon>Mucuna</taxon>
    </lineage>
</organism>
<evidence type="ECO:0000313" key="5">
    <source>
        <dbReference type="EMBL" id="RDY03581.1"/>
    </source>
</evidence>
<dbReference type="PANTHER" id="PTHR14950:SF15">
    <property type="entry name" value="DICER-LIKE PROTEIN 4"/>
    <property type="match status" value="1"/>
</dbReference>
<gene>
    <name evidence="5" type="primary">DCL4</name>
    <name evidence="5" type="ORF">CR513_12817</name>
</gene>
<dbReference type="Pfam" id="PF14709">
    <property type="entry name" value="DND1_DSRM"/>
    <property type="match status" value="1"/>
</dbReference>
<dbReference type="Gene3D" id="3.30.160.20">
    <property type="match status" value="2"/>
</dbReference>
<dbReference type="InterPro" id="IPR014720">
    <property type="entry name" value="dsRBD_dom"/>
</dbReference>
<dbReference type="CDD" id="cd19875">
    <property type="entry name" value="DSRM_EIF2AK2-like"/>
    <property type="match status" value="1"/>
</dbReference>
<reference evidence="5" key="1">
    <citation type="submission" date="2018-05" db="EMBL/GenBank/DDBJ databases">
        <title>Draft genome of Mucuna pruriens seed.</title>
        <authorList>
            <person name="Nnadi N.E."/>
            <person name="Vos R."/>
            <person name="Hasami M.H."/>
            <person name="Devisetty U.K."/>
            <person name="Aguiy J.C."/>
        </authorList>
    </citation>
    <scope>NUCLEOTIDE SEQUENCE [LARGE SCALE GENOMIC DNA]</scope>
    <source>
        <strain evidence="5">JCA_2017</strain>
    </source>
</reference>
<feature type="domain" description="DRBM" evidence="4">
    <location>
        <begin position="112"/>
        <end position="180"/>
    </location>
</feature>
<feature type="non-terminal residue" evidence="5">
    <location>
        <position position="396"/>
    </location>
</feature>
<dbReference type="EMBL" id="QJKJ01002265">
    <property type="protein sequence ID" value="RDY03581.1"/>
    <property type="molecule type" value="Genomic_DNA"/>
</dbReference>
<evidence type="ECO:0000259" key="4">
    <source>
        <dbReference type="PROSITE" id="PS50137"/>
    </source>
</evidence>
<keyword evidence="2 3" id="KW-0694">RNA-binding</keyword>
<evidence type="ECO:0000256" key="1">
    <source>
        <dbReference type="ARBA" id="ARBA00022801"/>
    </source>
</evidence>
<dbReference type="Proteomes" id="UP000257109">
    <property type="component" value="Unassembled WGS sequence"/>
</dbReference>
<dbReference type="PROSITE" id="PS50137">
    <property type="entry name" value="DS_RBD"/>
    <property type="match status" value="2"/>
</dbReference>
<dbReference type="SUPFAM" id="SSF69065">
    <property type="entry name" value="RNase III domain-like"/>
    <property type="match status" value="1"/>
</dbReference>
<dbReference type="OrthoDB" id="6513042at2759"/>
<dbReference type="CDD" id="cd19869">
    <property type="entry name" value="DSRM_DCL_plant"/>
    <property type="match status" value="1"/>
</dbReference>
<dbReference type="Gene3D" id="1.10.1520.10">
    <property type="entry name" value="Ribonuclease III domain"/>
    <property type="match status" value="1"/>
</dbReference>
<feature type="domain" description="DRBM" evidence="4">
    <location>
        <begin position="285"/>
        <end position="361"/>
    </location>
</feature>
<keyword evidence="6" id="KW-1185">Reference proteome</keyword>
<feature type="non-terminal residue" evidence="5">
    <location>
        <position position="1"/>
    </location>
</feature>
<dbReference type="SMART" id="SM00358">
    <property type="entry name" value="DSRM"/>
    <property type="match status" value="2"/>
</dbReference>
<evidence type="ECO:0000256" key="3">
    <source>
        <dbReference type="PROSITE-ProRule" id="PRU00266"/>
    </source>
</evidence>
<evidence type="ECO:0000256" key="2">
    <source>
        <dbReference type="ARBA" id="ARBA00022884"/>
    </source>
</evidence>
<dbReference type="GO" id="GO:0003723">
    <property type="term" value="F:RNA binding"/>
    <property type="evidence" value="ECO:0007669"/>
    <property type="project" value="UniProtKB-UniRule"/>
</dbReference>
<dbReference type="GO" id="GO:0005634">
    <property type="term" value="C:nucleus"/>
    <property type="evidence" value="ECO:0007669"/>
    <property type="project" value="TreeGrafter"/>
</dbReference>
<evidence type="ECO:0000313" key="6">
    <source>
        <dbReference type="Proteomes" id="UP000257109"/>
    </source>
</evidence>
<dbReference type="InterPro" id="IPR036389">
    <property type="entry name" value="RNase_III_sf"/>
</dbReference>
<proteinExistence type="predicted"/>
<dbReference type="GO" id="GO:0004525">
    <property type="term" value="F:ribonuclease III activity"/>
    <property type="evidence" value="ECO:0007669"/>
    <property type="project" value="InterPro"/>
</dbReference>
<dbReference type="GO" id="GO:0005737">
    <property type="term" value="C:cytoplasm"/>
    <property type="evidence" value="ECO:0007669"/>
    <property type="project" value="TreeGrafter"/>
</dbReference>
<comment type="caution">
    <text evidence="5">The sequence shown here is derived from an EMBL/GenBank/DDBJ whole genome shotgun (WGS) entry which is preliminary data.</text>
</comment>
<accession>A0A371HL96</accession>
<sequence>MKIILDDLKVKYEGLMKLFCNNNSTISIVHNPIQHNRTKYIEIDKHFIKDKLGSRLIVKAHVPTRFQALGDLMESCVGAILLDSGFNLNTVWKIMTSFLDPIMKFSSSLQLSPVRDLRELCQSHNLELEFLSIPSKLPKMFSIEAKMSGKGVCETASAIGQNKKEASRIASQLLFSKLKAQGWKAKSKTLEEVLQSTTKMEPKLIAFDETPIDITDTTNTARHIMVNADLYNKAGPEIRPIQETLEICSPCVKPVGQWFKSSAKGKLNQILENRDCSSDSSGTGTARSRLYEFCAAYCWKPPLFECCKEEGPDHLKQFTCKVTLEIEEAPDVILEFVGEPQSKKKDAAESAAEGAFWYLQQEEYIFSVWIIIISLTRHAKTILKAETIILEKTLKN</sequence>
<dbReference type="PANTHER" id="PTHR14950">
    <property type="entry name" value="DICER-RELATED"/>
    <property type="match status" value="1"/>
</dbReference>
<dbReference type="AlphaFoldDB" id="A0A371HL96"/>
<dbReference type="CDD" id="cd09272">
    <property type="entry name" value="RNase_HI_RT_Ty1"/>
    <property type="match status" value="1"/>
</dbReference>
<dbReference type="STRING" id="157652.A0A371HL96"/>
<dbReference type="SUPFAM" id="SSF54768">
    <property type="entry name" value="dsRNA-binding domain-like"/>
    <property type="match status" value="2"/>
</dbReference>
<dbReference type="Pfam" id="PF00035">
    <property type="entry name" value="dsrm"/>
    <property type="match status" value="1"/>
</dbReference>
<protein>
    <submittedName>
        <fullName evidence="5">Dicer-like protein 4</fullName>
    </submittedName>
</protein>
<dbReference type="GO" id="GO:0030422">
    <property type="term" value="P:siRNA processing"/>
    <property type="evidence" value="ECO:0007669"/>
    <property type="project" value="TreeGrafter"/>
</dbReference>